<name>A0A2A9CR56_9ACTN</name>
<gene>
    <name evidence="2" type="ORF">ATK74_1143</name>
</gene>
<evidence type="ECO:0000259" key="1">
    <source>
        <dbReference type="Pfam" id="PF09949"/>
    </source>
</evidence>
<comment type="caution">
    <text evidence="2">The sequence shown here is derived from an EMBL/GenBank/DDBJ whole genome shotgun (WGS) entry which is preliminary data.</text>
</comment>
<feature type="domain" description="Phosphatidate phosphatase APP1 catalytic" evidence="1">
    <location>
        <begin position="145"/>
        <end position="296"/>
    </location>
</feature>
<evidence type="ECO:0000313" key="3">
    <source>
        <dbReference type="Proteomes" id="UP000226079"/>
    </source>
</evidence>
<protein>
    <submittedName>
        <fullName evidence="2">Phosphatidate phosphatase APP1</fullName>
    </submittedName>
</protein>
<organism evidence="2 3">
    <name type="scientific">Propionicimonas paludicola</name>
    <dbReference type="NCBI Taxonomy" id="185243"/>
    <lineage>
        <taxon>Bacteria</taxon>
        <taxon>Bacillati</taxon>
        <taxon>Actinomycetota</taxon>
        <taxon>Actinomycetes</taxon>
        <taxon>Propionibacteriales</taxon>
        <taxon>Nocardioidaceae</taxon>
        <taxon>Propionicimonas</taxon>
    </lineage>
</organism>
<evidence type="ECO:0000313" key="2">
    <source>
        <dbReference type="EMBL" id="PFG16596.1"/>
    </source>
</evidence>
<proteinExistence type="predicted"/>
<keyword evidence="3" id="KW-1185">Reference proteome</keyword>
<sequence>MSTRPFFAARMEEFFDRRVESFLRALGWTEKVICYTGYGTAASARVLGRVILVPRRARTGIGKATEEIIRRRGFRNFVGAACVRVPVTIWIGDQEVHTVTDRGGYIDLRVRQPNLEPGWQSFRVRSAGSEVAKGRVQIIADDVRFGMVSDIDDTVISTWLPRPLIAAWNSFIRDESARQAVPGMARLYQQALAEHPGAPVMYISTGAWNTHGFLDRFLSRHGFPSGPMLLTDWGPTNTGWFRSGMAHKTETLLQLTRDFPNISWVLVGDDGQHDLSIYSDFARVAPDRVRAIAIRQLSPTEQVLAHGTNTTLNEQDDIAPEIPLVLAPDGRGLLAGLRSLEADPHEVEEKGDR</sequence>
<dbReference type="GO" id="GO:0008195">
    <property type="term" value="F:phosphatidate phosphatase activity"/>
    <property type="evidence" value="ECO:0007669"/>
    <property type="project" value="InterPro"/>
</dbReference>
<dbReference type="EMBL" id="PDJC01000001">
    <property type="protein sequence ID" value="PFG16596.1"/>
    <property type="molecule type" value="Genomic_DNA"/>
</dbReference>
<dbReference type="Proteomes" id="UP000226079">
    <property type="component" value="Unassembled WGS sequence"/>
</dbReference>
<reference evidence="2 3" key="1">
    <citation type="submission" date="2017-10" db="EMBL/GenBank/DDBJ databases">
        <title>Sequencing the genomes of 1000 actinobacteria strains.</title>
        <authorList>
            <person name="Klenk H.-P."/>
        </authorList>
    </citation>
    <scope>NUCLEOTIDE SEQUENCE [LARGE SCALE GENOMIC DNA]</scope>
    <source>
        <strain evidence="2 3">DSM 15597</strain>
    </source>
</reference>
<dbReference type="InterPro" id="IPR052935">
    <property type="entry name" value="Mg2+_PAP"/>
</dbReference>
<dbReference type="OrthoDB" id="9789875at2"/>
<dbReference type="PANTHER" id="PTHR28208:SF3">
    <property type="entry name" value="PHOSPHATIDATE PHOSPHATASE APP1"/>
    <property type="match status" value="1"/>
</dbReference>
<dbReference type="PANTHER" id="PTHR28208">
    <property type="entry name" value="PHOSPHATIDATE PHOSPHATASE APP1"/>
    <property type="match status" value="1"/>
</dbReference>
<dbReference type="AlphaFoldDB" id="A0A2A9CR56"/>
<accession>A0A2A9CR56</accession>
<dbReference type="Pfam" id="PF09949">
    <property type="entry name" value="APP1_cat"/>
    <property type="match status" value="1"/>
</dbReference>
<dbReference type="RefSeq" id="WP_098460118.1">
    <property type="nucleotide sequence ID" value="NZ_PDJC01000001.1"/>
</dbReference>
<dbReference type="InterPro" id="IPR019236">
    <property type="entry name" value="APP1_cat"/>
</dbReference>